<dbReference type="AlphaFoldDB" id="L5JWI4"/>
<feature type="region of interest" description="Disordered" evidence="1">
    <location>
        <begin position="1"/>
        <end position="39"/>
    </location>
</feature>
<keyword evidence="3" id="KW-1185">Reference proteome</keyword>
<feature type="region of interest" description="Disordered" evidence="1">
    <location>
        <begin position="58"/>
        <end position="97"/>
    </location>
</feature>
<proteinExistence type="predicted"/>
<feature type="compositionally biased region" description="Basic and acidic residues" evidence="1">
    <location>
        <begin position="58"/>
        <end position="68"/>
    </location>
</feature>
<dbReference type="InParanoid" id="L5JWI4"/>
<feature type="compositionally biased region" description="Low complexity" evidence="1">
    <location>
        <begin position="24"/>
        <end position="37"/>
    </location>
</feature>
<feature type="compositionally biased region" description="Basic and acidic residues" evidence="1">
    <location>
        <begin position="1"/>
        <end position="11"/>
    </location>
</feature>
<reference evidence="3" key="1">
    <citation type="journal article" date="2013" name="Science">
        <title>Comparative analysis of bat genomes provides insight into the evolution of flight and immunity.</title>
        <authorList>
            <person name="Zhang G."/>
            <person name="Cowled C."/>
            <person name="Shi Z."/>
            <person name="Huang Z."/>
            <person name="Bishop-Lilly K.A."/>
            <person name="Fang X."/>
            <person name="Wynne J.W."/>
            <person name="Xiong Z."/>
            <person name="Baker M.L."/>
            <person name="Zhao W."/>
            <person name="Tachedjian M."/>
            <person name="Zhu Y."/>
            <person name="Zhou P."/>
            <person name="Jiang X."/>
            <person name="Ng J."/>
            <person name="Yang L."/>
            <person name="Wu L."/>
            <person name="Xiao J."/>
            <person name="Feng Y."/>
            <person name="Chen Y."/>
            <person name="Sun X."/>
            <person name="Zhang Y."/>
            <person name="Marsh G.A."/>
            <person name="Crameri G."/>
            <person name="Broder C.C."/>
            <person name="Frey K.G."/>
            <person name="Wang L.F."/>
            <person name="Wang J."/>
        </authorList>
    </citation>
    <scope>NUCLEOTIDE SEQUENCE [LARGE SCALE GENOMIC DNA]</scope>
</reference>
<evidence type="ECO:0000313" key="2">
    <source>
        <dbReference type="EMBL" id="ELK03382.1"/>
    </source>
</evidence>
<protein>
    <submittedName>
        <fullName evidence="2">Hippocampus abundant transcript-like protein 1</fullName>
    </submittedName>
</protein>
<name>L5JWI4_PTEAL</name>
<feature type="compositionally biased region" description="Polar residues" evidence="1">
    <location>
        <begin position="84"/>
        <end position="97"/>
    </location>
</feature>
<organism evidence="2 3">
    <name type="scientific">Pteropus alecto</name>
    <name type="common">Black flying fox</name>
    <dbReference type="NCBI Taxonomy" id="9402"/>
    <lineage>
        <taxon>Eukaryota</taxon>
        <taxon>Metazoa</taxon>
        <taxon>Chordata</taxon>
        <taxon>Craniata</taxon>
        <taxon>Vertebrata</taxon>
        <taxon>Euteleostomi</taxon>
        <taxon>Mammalia</taxon>
        <taxon>Eutheria</taxon>
        <taxon>Laurasiatheria</taxon>
        <taxon>Chiroptera</taxon>
        <taxon>Yinpterochiroptera</taxon>
        <taxon>Pteropodoidea</taxon>
        <taxon>Pteropodidae</taxon>
        <taxon>Pteropodinae</taxon>
        <taxon>Pteropus</taxon>
    </lineage>
</organism>
<gene>
    <name evidence="2" type="ORF">PAL_GLEAN10003484</name>
</gene>
<accession>L5JWI4</accession>
<sequence length="97" mass="9647">MSAEPEEKAALEPEAGAMPEKRAGSQAAGGSSVSTGGDPAALFSSRLLVKGGWVGSRLESEAASERCPDSPPGIGETLTVRVGSGQSPALGSLSFSE</sequence>
<evidence type="ECO:0000313" key="3">
    <source>
        <dbReference type="Proteomes" id="UP000010552"/>
    </source>
</evidence>
<evidence type="ECO:0000256" key="1">
    <source>
        <dbReference type="SAM" id="MobiDB-lite"/>
    </source>
</evidence>
<dbReference type="EMBL" id="KB031095">
    <property type="protein sequence ID" value="ELK03382.1"/>
    <property type="molecule type" value="Genomic_DNA"/>
</dbReference>
<dbReference type="Proteomes" id="UP000010552">
    <property type="component" value="Unassembled WGS sequence"/>
</dbReference>